<reference evidence="2 3" key="1">
    <citation type="submission" date="2020-06" db="EMBL/GenBank/DDBJ databases">
        <title>Global-level population genomics: horizontal gene transfer, symbiosis and evolution in Rhizobia.</title>
        <authorList>
            <person name="Gai Y."/>
        </authorList>
    </citation>
    <scope>NUCLEOTIDE SEQUENCE [LARGE SCALE GENOMIC DNA]</scope>
    <source>
        <strain evidence="2 3">PLR6_1b</strain>
    </source>
</reference>
<proteinExistence type="predicted"/>
<accession>A0ABS7LDC3</accession>
<name>A0ABS7LDC3_9HYPH</name>
<evidence type="ECO:0000313" key="3">
    <source>
        <dbReference type="Proteomes" id="UP000720124"/>
    </source>
</evidence>
<keyword evidence="3" id="KW-1185">Reference proteome</keyword>
<protein>
    <submittedName>
        <fullName evidence="2">Uncharacterized protein</fullName>
    </submittedName>
</protein>
<organism evidence="2 3">
    <name type="scientific">Rhizobium bangladeshense</name>
    <dbReference type="NCBI Taxonomy" id="1138189"/>
    <lineage>
        <taxon>Bacteria</taxon>
        <taxon>Pseudomonadati</taxon>
        <taxon>Pseudomonadota</taxon>
        <taxon>Alphaproteobacteria</taxon>
        <taxon>Hyphomicrobiales</taxon>
        <taxon>Rhizobiaceae</taxon>
        <taxon>Rhizobium/Agrobacterium group</taxon>
        <taxon>Rhizobium</taxon>
    </lineage>
</organism>
<comment type="caution">
    <text evidence="2">The sequence shown here is derived from an EMBL/GenBank/DDBJ whole genome shotgun (WGS) entry which is preliminary data.</text>
</comment>
<dbReference type="EMBL" id="JABTXI010000002">
    <property type="protein sequence ID" value="MBY3589477.1"/>
    <property type="molecule type" value="Genomic_DNA"/>
</dbReference>
<sequence>MRELDSPSPRRRESARVALEQRVPSVVHDWLRREFASEDRTQLRMLGLGAGPAELVERALRAARVENVPEPAVTPGPSPEPDVEVDTGPGPGRR</sequence>
<evidence type="ECO:0000313" key="2">
    <source>
        <dbReference type="EMBL" id="MBY3589477.1"/>
    </source>
</evidence>
<dbReference type="Proteomes" id="UP000720124">
    <property type="component" value="Unassembled WGS sequence"/>
</dbReference>
<gene>
    <name evidence="2" type="ORF">HJA87_06210</name>
</gene>
<dbReference type="RefSeq" id="WP_222012191.1">
    <property type="nucleotide sequence ID" value="NZ_JABTXI010000002.1"/>
</dbReference>
<feature type="region of interest" description="Disordered" evidence="1">
    <location>
        <begin position="67"/>
        <end position="94"/>
    </location>
</feature>
<evidence type="ECO:0000256" key="1">
    <source>
        <dbReference type="SAM" id="MobiDB-lite"/>
    </source>
</evidence>